<evidence type="ECO:0000313" key="1">
    <source>
        <dbReference type="EMBL" id="KAF8901479.1"/>
    </source>
</evidence>
<comment type="caution">
    <text evidence="1">The sequence shown here is derived from an EMBL/GenBank/DDBJ whole genome shotgun (WGS) entry which is preliminary data.</text>
</comment>
<sequence length="66" mass="7509">MYLVTQENAGDSVQRSEIREFYIGIAVTFTSAIPNSIHPHGNLELDVEGHCEEIQSQILKKPRHFN</sequence>
<name>A0A9P5TPA4_GYMJU</name>
<evidence type="ECO:0000313" key="2">
    <source>
        <dbReference type="Proteomes" id="UP000724874"/>
    </source>
</evidence>
<proteinExistence type="predicted"/>
<organism evidence="1 2">
    <name type="scientific">Gymnopilus junonius</name>
    <name type="common">Spectacular rustgill mushroom</name>
    <name type="synonym">Gymnopilus spectabilis subsp. junonius</name>
    <dbReference type="NCBI Taxonomy" id="109634"/>
    <lineage>
        <taxon>Eukaryota</taxon>
        <taxon>Fungi</taxon>
        <taxon>Dikarya</taxon>
        <taxon>Basidiomycota</taxon>
        <taxon>Agaricomycotina</taxon>
        <taxon>Agaricomycetes</taxon>
        <taxon>Agaricomycetidae</taxon>
        <taxon>Agaricales</taxon>
        <taxon>Agaricineae</taxon>
        <taxon>Hymenogastraceae</taxon>
        <taxon>Gymnopilus</taxon>
    </lineage>
</organism>
<reference evidence="1" key="1">
    <citation type="submission" date="2020-11" db="EMBL/GenBank/DDBJ databases">
        <authorList>
            <consortium name="DOE Joint Genome Institute"/>
            <person name="Ahrendt S."/>
            <person name="Riley R."/>
            <person name="Andreopoulos W."/>
            <person name="LaButti K."/>
            <person name="Pangilinan J."/>
            <person name="Ruiz-duenas F.J."/>
            <person name="Barrasa J.M."/>
            <person name="Sanchez-Garcia M."/>
            <person name="Camarero S."/>
            <person name="Miyauchi S."/>
            <person name="Serrano A."/>
            <person name="Linde D."/>
            <person name="Babiker R."/>
            <person name="Drula E."/>
            <person name="Ayuso-Fernandez I."/>
            <person name="Pacheco R."/>
            <person name="Padilla G."/>
            <person name="Ferreira P."/>
            <person name="Barriuso J."/>
            <person name="Kellner H."/>
            <person name="Castanera R."/>
            <person name="Alfaro M."/>
            <person name="Ramirez L."/>
            <person name="Pisabarro A.G."/>
            <person name="Kuo A."/>
            <person name="Tritt A."/>
            <person name="Lipzen A."/>
            <person name="He G."/>
            <person name="Yan M."/>
            <person name="Ng V."/>
            <person name="Cullen D."/>
            <person name="Martin F."/>
            <person name="Rosso M.-N."/>
            <person name="Henrissat B."/>
            <person name="Hibbett D."/>
            <person name="Martinez A.T."/>
            <person name="Grigoriev I.V."/>
        </authorList>
    </citation>
    <scope>NUCLEOTIDE SEQUENCE</scope>
    <source>
        <strain evidence="1">AH 44721</strain>
    </source>
</reference>
<dbReference type="EMBL" id="JADNYJ010000041">
    <property type="protein sequence ID" value="KAF8901479.1"/>
    <property type="molecule type" value="Genomic_DNA"/>
</dbReference>
<accession>A0A9P5TPA4</accession>
<protein>
    <submittedName>
        <fullName evidence="1">Uncharacterized protein</fullName>
    </submittedName>
</protein>
<gene>
    <name evidence="1" type="ORF">CPB84DRAFT_958552</name>
</gene>
<dbReference type="AlphaFoldDB" id="A0A9P5TPA4"/>
<dbReference type="Proteomes" id="UP000724874">
    <property type="component" value="Unassembled WGS sequence"/>
</dbReference>
<keyword evidence="2" id="KW-1185">Reference proteome</keyword>